<evidence type="ECO:0000259" key="4">
    <source>
        <dbReference type="PROSITE" id="PS50043"/>
    </source>
</evidence>
<dbReference type="GO" id="GO:0005737">
    <property type="term" value="C:cytoplasm"/>
    <property type="evidence" value="ECO:0007669"/>
    <property type="project" value="TreeGrafter"/>
</dbReference>
<dbReference type="Pfam" id="PF13191">
    <property type="entry name" value="AAA_16"/>
    <property type="match status" value="1"/>
</dbReference>
<dbReference type="CDD" id="cd06170">
    <property type="entry name" value="LuxR_C_like"/>
    <property type="match status" value="1"/>
</dbReference>
<organism evidence="5 6">
    <name type="scientific">Micromonospora krabiensis</name>
    <dbReference type="NCBI Taxonomy" id="307121"/>
    <lineage>
        <taxon>Bacteria</taxon>
        <taxon>Bacillati</taxon>
        <taxon>Actinomycetota</taxon>
        <taxon>Actinomycetes</taxon>
        <taxon>Micromonosporales</taxon>
        <taxon>Micromonosporaceae</taxon>
        <taxon>Micromonospora</taxon>
    </lineage>
</organism>
<dbReference type="GO" id="GO:0005524">
    <property type="term" value="F:ATP binding"/>
    <property type="evidence" value="ECO:0007669"/>
    <property type="project" value="UniProtKB-KW"/>
</dbReference>
<feature type="region of interest" description="Disordered" evidence="3">
    <location>
        <begin position="923"/>
        <end position="942"/>
    </location>
</feature>
<dbReference type="Pfam" id="PF00196">
    <property type="entry name" value="GerE"/>
    <property type="match status" value="1"/>
</dbReference>
<dbReference type="PATRIC" id="fig|307121.4.peg.636"/>
<dbReference type="SMART" id="SM00421">
    <property type="entry name" value="HTH_LUXR"/>
    <property type="match status" value="1"/>
</dbReference>
<evidence type="ECO:0000313" key="6">
    <source>
        <dbReference type="Proteomes" id="UP000199393"/>
    </source>
</evidence>
<evidence type="ECO:0000256" key="3">
    <source>
        <dbReference type="SAM" id="MobiDB-lite"/>
    </source>
</evidence>
<proteinExistence type="predicted"/>
<dbReference type="EMBL" id="LT598496">
    <property type="protein sequence ID" value="SBV25151.1"/>
    <property type="molecule type" value="Genomic_DNA"/>
</dbReference>
<reference evidence="6" key="1">
    <citation type="submission" date="2016-06" db="EMBL/GenBank/DDBJ databases">
        <authorList>
            <person name="Varghese N."/>
            <person name="Submissions Spin"/>
        </authorList>
    </citation>
    <scope>NUCLEOTIDE SEQUENCE [LARGE SCALE GENOMIC DNA]</scope>
    <source>
        <strain evidence="6">DSM 45344</strain>
    </source>
</reference>
<dbReference type="Gene3D" id="3.40.50.300">
    <property type="entry name" value="P-loop containing nucleotide triphosphate hydrolases"/>
    <property type="match status" value="1"/>
</dbReference>
<dbReference type="PRINTS" id="PR00038">
    <property type="entry name" value="HTHLUXR"/>
</dbReference>
<sequence length="1004" mass="109052">MESALGGSVFVGRATELAQLTQAAEAAEKGESQAVLVRGEAGVGKTRLVDEFVRNLDPERAVAALGHCVEVGGDGFPFVPFTAVLRSLWRRMPDDVGAASRGREGLLARIVPDLEVPEGAFDRREDDAPRLFELIARILERLASRRLLVVIIEDLHWADASTRHLLEYLFRTPRAGQLLIIATYRSDEVHRTHPLRPFLAEMDRLRWVRRVNVGRFGRVEVAKQLDGLLGGPPEPTVLNEIFLRSDGNAFFVEELARVHRERSGVGLDDLRDVLLARLETLPETSQRIARVASQSGLVISYPLLRAVAGLPEDELIDGLRAITLTQVLVAEPDGTRYRFRHSLVREAISDSLVPGERARINRRYAEALEADASLVPADELTGHLAQHWYAAQDDVKALRMSVAAADAAGHRYAPAEQQRMLERALELWDRVPEDVRTSLPTLRLPDGYPDEGRTAVSTGPDRLDLLAIAVGAAWCSGSLDRALQLNRDALESMSAEHGPPPLRAAWFWVRRSQLVQDLNLGDGWNELRTAEDLLRGLPSSSVHADLLSYMADWSAQHRPGPESLAIAERAVVCANGVGTNETRLRARLTRALLSAESDPVGAGVAELYEVRQRAEALGMAEIIGRVNQYLPWVLEGMGRTDDAITAARHGIAVCRALDMADIEAWLHVTLSVSLFATGQWSESDAELDRAAATARSHRTRGAVAARRAYATLVRGDAERAAGQAAIARDLLGARDVEPQFLSALSLYRIAIDARRGRVDAAREEFLRADAEGLTRWPVRQALPMLCVAAWMEAEASSSSGPDVRSAKVLAAVRQAAAELNVVFPVSRAFEKLLGAELSRAEDADDPQRWASAGAAFATLGRPYELAVSLVGEGRALLRSEETRDAAVERFARAYDIASSLGANLVLADIAALTGESAAPVAVAATSPAPSPPRPPDGDLGLTPRETEVLRLVARGCSNRGISQELHISLKTTSNHVSNILAKLGASSRTEAAAIAHRRGLPVSD</sequence>
<keyword evidence="6" id="KW-1185">Reference proteome</keyword>
<dbReference type="GO" id="GO:0006355">
    <property type="term" value="P:regulation of DNA-templated transcription"/>
    <property type="evidence" value="ECO:0007669"/>
    <property type="project" value="InterPro"/>
</dbReference>
<feature type="domain" description="HTH luxR-type" evidence="4">
    <location>
        <begin position="934"/>
        <end position="999"/>
    </location>
</feature>
<dbReference type="PANTHER" id="PTHR16305">
    <property type="entry name" value="TESTICULAR SOLUBLE ADENYLYL CYCLASE"/>
    <property type="match status" value="1"/>
</dbReference>
<evidence type="ECO:0000256" key="1">
    <source>
        <dbReference type="ARBA" id="ARBA00022741"/>
    </source>
</evidence>
<dbReference type="InterPro" id="IPR000792">
    <property type="entry name" value="Tscrpt_reg_LuxR_C"/>
</dbReference>
<dbReference type="GO" id="GO:0004016">
    <property type="term" value="F:adenylate cyclase activity"/>
    <property type="evidence" value="ECO:0007669"/>
    <property type="project" value="TreeGrafter"/>
</dbReference>
<dbReference type="Proteomes" id="UP000199393">
    <property type="component" value="Chromosome I"/>
</dbReference>
<dbReference type="InterPro" id="IPR027417">
    <property type="entry name" value="P-loop_NTPase"/>
</dbReference>
<gene>
    <name evidence="5" type="ORF">GA0070620_0621</name>
</gene>
<dbReference type="AlphaFoldDB" id="A0A1C3MXV7"/>
<protein>
    <submittedName>
        <fullName evidence="5">Regulatory protein, luxR family</fullName>
    </submittedName>
</protein>
<dbReference type="InterPro" id="IPR036388">
    <property type="entry name" value="WH-like_DNA-bd_sf"/>
</dbReference>
<dbReference type="GO" id="GO:0003677">
    <property type="term" value="F:DNA binding"/>
    <property type="evidence" value="ECO:0007669"/>
    <property type="project" value="InterPro"/>
</dbReference>
<dbReference type="InterPro" id="IPR016032">
    <property type="entry name" value="Sig_transdc_resp-reg_C-effctor"/>
</dbReference>
<dbReference type="InterPro" id="IPR041664">
    <property type="entry name" value="AAA_16"/>
</dbReference>
<evidence type="ECO:0000256" key="2">
    <source>
        <dbReference type="ARBA" id="ARBA00022840"/>
    </source>
</evidence>
<dbReference type="PANTHER" id="PTHR16305:SF35">
    <property type="entry name" value="TRANSCRIPTIONAL ACTIVATOR DOMAIN"/>
    <property type="match status" value="1"/>
</dbReference>
<dbReference type="STRING" id="307121.GA0070620_0621"/>
<accession>A0A1C3MXV7</accession>
<name>A0A1C3MXV7_9ACTN</name>
<dbReference type="SUPFAM" id="SSF46894">
    <property type="entry name" value="C-terminal effector domain of the bipartite response regulators"/>
    <property type="match status" value="1"/>
</dbReference>
<dbReference type="PROSITE" id="PS50043">
    <property type="entry name" value="HTH_LUXR_2"/>
    <property type="match status" value="1"/>
</dbReference>
<evidence type="ECO:0000313" key="5">
    <source>
        <dbReference type="EMBL" id="SBV25151.1"/>
    </source>
</evidence>
<dbReference type="Gene3D" id="1.10.10.10">
    <property type="entry name" value="Winged helix-like DNA-binding domain superfamily/Winged helix DNA-binding domain"/>
    <property type="match status" value="1"/>
</dbReference>
<dbReference type="SUPFAM" id="SSF52540">
    <property type="entry name" value="P-loop containing nucleoside triphosphate hydrolases"/>
    <property type="match status" value="1"/>
</dbReference>
<dbReference type="RefSeq" id="WP_091588381.1">
    <property type="nucleotide sequence ID" value="NZ_JBHRWG010000002.1"/>
</dbReference>
<keyword evidence="1" id="KW-0547">Nucleotide-binding</keyword>
<keyword evidence="2" id="KW-0067">ATP-binding</keyword>
<dbReference type="OrthoDB" id="5476461at2"/>